<protein>
    <submittedName>
        <fullName evidence="1">Uncharacterized protein</fullName>
    </submittedName>
</protein>
<name>A6N5R5_PSEAI</name>
<dbReference type="AlphaFoldDB" id="A6N5R5"/>
<organism evidence="1">
    <name type="scientific">Pseudomonas aeruginosa</name>
    <dbReference type="NCBI Taxonomy" id="287"/>
    <lineage>
        <taxon>Bacteria</taxon>
        <taxon>Pseudomonadati</taxon>
        <taxon>Pseudomonadota</taxon>
        <taxon>Gammaproteobacteria</taxon>
        <taxon>Pseudomonadales</taxon>
        <taxon>Pseudomonadaceae</taxon>
        <taxon>Pseudomonas</taxon>
    </lineage>
</organism>
<sequence length="30" mass="3414">MRCIGGRFTHGIDHVLQTQNFMQILLIAVT</sequence>
<dbReference type="EMBL" id="EF611303">
    <property type="protein sequence ID" value="ABR13511.1"/>
    <property type="molecule type" value="Genomic_DNA"/>
</dbReference>
<proteinExistence type="predicted"/>
<accession>A6N5R5</accession>
<evidence type="ECO:0000313" key="1">
    <source>
        <dbReference type="EMBL" id="ABR13511.1"/>
    </source>
</evidence>
<reference evidence="1" key="1">
    <citation type="journal article" date="2009" name="FEMS Microbiol. Lett.">
        <title>Genomic islands of Pseudomonas aeruginosa.</title>
        <authorList>
            <person name="Battle S.E."/>
            <person name="Rello J."/>
            <person name="Hauser A.R."/>
        </authorList>
    </citation>
    <scope>NUCLEOTIDE SEQUENCE</scope>
    <source>
        <strain evidence="1">PSE9</strain>
    </source>
</reference>